<dbReference type="RefSeq" id="WP_060595224.1">
    <property type="nucleotide sequence ID" value="NZ_CP031419.1"/>
</dbReference>
<dbReference type="SUPFAM" id="SSF81593">
    <property type="entry name" value="Nucleotidyltransferase substrate binding subunit/domain"/>
    <property type="match status" value="1"/>
</dbReference>
<dbReference type="AlphaFoldDB" id="A0A0H5PBB3"/>
<reference evidence="2" key="1">
    <citation type="submission" date="2015-03" db="EMBL/GenBank/DDBJ databases">
        <authorList>
            <consortium name="Pathogen Informatics"/>
        </authorList>
    </citation>
    <scope>NUCLEOTIDE SEQUENCE [LARGE SCALE GENOMIC DNA]</scope>
    <source>
        <strain evidence="2">NCTC11134</strain>
        <plasmid evidence="2">4</plasmid>
    </source>
</reference>
<sequence>MAYISPFGDPTVDHDSRDDVLCMSREHPINAPSTTLFEFASAAQAAIDAGAAQPAFFLSRQLAELSLKALYPAYSGIPALRSSHVLTAFLDALAAAGDPLLGTGETERDIVAFVRDLERHDRNGDQGRYPTTKDGRPALATVCCADRELLSKSVWRLYHYAADRIDPLPV</sequence>
<dbReference type="EMBL" id="LN868941">
    <property type="protein sequence ID" value="CRY84534.1"/>
    <property type="molecule type" value="Genomic_DNA"/>
</dbReference>
<evidence type="ECO:0000313" key="2">
    <source>
        <dbReference type="Proteomes" id="UP000057820"/>
    </source>
</evidence>
<geneLocation type="plasmid" evidence="1">
    <name>4</name>
</geneLocation>
<accession>A0A0H5PBB3</accession>
<gene>
    <name evidence="1" type="ORF">ERS450000_06076</name>
</gene>
<dbReference type="Proteomes" id="UP000057820">
    <property type="component" value="Plasmid 4"/>
</dbReference>
<proteinExistence type="predicted"/>
<name>A0A0H5PBB3_NOCFR</name>
<evidence type="ECO:0000313" key="1">
    <source>
        <dbReference type="EMBL" id="CRY84534.1"/>
    </source>
</evidence>
<protein>
    <recommendedName>
        <fullName evidence="3">HEPN domain-containing protein</fullName>
    </recommendedName>
</protein>
<dbReference type="KEGG" id="nfr:ERS450000_06076"/>
<keyword evidence="1" id="KW-0614">Plasmid</keyword>
<organism evidence="1 2">
    <name type="scientific">Nocardia farcinica</name>
    <dbReference type="NCBI Taxonomy" id="37329"/>
    <lineage>
        <taxon>Bacteria</taxon>
        <taxon>Bacillati</taxon>
        <taxon>Actinomycetota</taxon>
        <taxon>Actinomycetes</taxon>
        <taxon>Mycobacteriales</taxon>
        <taxon>Nocardiaceae</taxon>
        <taxon>Nocardia</taxon>
    </lineage>
</organism>
<evidence type="ECO:0008006" key="3">
    <source>
        <dbReference type="Google" id="ProtNLM"/>
    </source>
</evidence>
<dbReference type="Gene3D" id="1.20.120.330">
    <property type="entry name" value="Nucleotidyltransferases domain 2"/>
    <property type="match status" value="1"/>
</dbReference>